<evidence type="ECO:0000313" key="3">
    <source>
        <dbReference type="Proteomes" id="UP000799437"/>
    </source>
</evidence>
<keyword evidence="3" id="KW-1185">Reference proteome</keyword>
<dbReference type="Proteomes" id="UP000799437">
    <property type="component" value="Unassembled WGS sequence"/>
</dbReference>
<reference evidence="2" key="1">
    <citation type="journal article" date="2020" name="Stud. Mycol.">
        <title>101 Dothideomycetes genomes: a test case for predicting lifestyles and emergence of pathogens.</title>
        <authorList>
            <person name="Haridas S."/>
            <person name="Albert R."/>
            <person name="Binder M."/>
            <person name="Bloem J."/>
            <person name="Labutti K."/>
            <person name="Salamov A."/>
            <person name="Andreopoulos B."/>
            <person name="Baker S."/>
            <person name="Barry K."/>
            <person name="Bills G."/>
            <person name="Bluhm B."/>
            <person name="Cannon C."/>
            <person name="Castanera R."/>
            <person name="Culley D."/>
            <person name="Daum C."/>
            <person name="Ezra D."/>
            <person name="Gonzalez J."/>
            <person name="Henrissat B."/>
            <person name="Kuo A."/>
            <person name="Liang C."/>
            <person name="Lipzen A."/>
            <person name="Lutzoni F."/>
            <person name="Magnuson J."/>
            <person name="Mondo S."/>
            <person name="Nolan M."/>
            <person name="Ohm R."/>
            <person name="Pangilinan J."/>
            <person name="Park H.-J."/>
            <person name="Ramirez L."/>
            <person name="Alfaro M."/>
            <person name="Sun H."/>
            <person name="Tritt A."/>
            <person name="Yoshinaga Y."/>
            <person name="Zwiers L.-H."/>
            <person name="Turgeon B."/>
            <person name="Goodwin S."/>
            <person name="Spatafora J."/>
            <person name="Crous P."/>
            <person name="Grigoriev I."/>
        </authorList>
    </citation>
    <scope>NUCLEOTIDE SEQUENCE</scope>
    <source>
        <strain evidence="2">CBS 121739</strain>
    </source>
</reference>
<organism evidence="2 3">
    <name type="scientific">Pseudovirgaria hyperparasitica</name>
    <dbReference type="NCBI Taxonomy" id="470096"/>
    <lineage>
        <taxon>Eukaryota</taxon>
        <taxon>Fungi</taxon>
        <taxon>Dikarya</taxon>
        <taxon>Ascomycota</taxon>
        <taxon>Pezizomycotina</taxon>
        <taxon>Dothideomycetes</taxon>
        <taxon>Dothideomycetes incertae sedis</taxon>
        <taxon>Acrospermales</taxon>
        <taxon>Acrospermaceae</taxon>
        <taxon>Pseudovirgaria</taxon>
    </lineage>
</organism>
<dbReference type="GeneID" id="54485024"/>
<dbReference type="InterPro" id="IPR056009">
    <property type="entry name" value="DUF7587"/>
</dbReference>
<gene>
    <name evidence="2" type="ORF">EJ05DRAFT_476195</name>
</gene>
<evidence type="ECO:0000313" key="2">
    <source>
        <dbReference type="EMBL" id="KAF2757900.1"/>
    </source>
</evidence>
<dbReference type="AlphaFoldDB" id="A0A6A6W7G5"/>
<dbReference type="OrthoDB" id="4152607at2759"/>
<dbReference type="Pfam" id="PF24494">
    <property type="entry name" value="DUF7587"/>
    <property type="match status" value="1"/>
</dbReference>
<dbReference type="EMBL" id="ML996572">
    <property type="protein sequence ID" value="KAF2757900.1"/>
    <property type="molecule type" value="Genomic_DNA"/>
</dbReference>
<proteinExistence type="predicted"/>
<sequence length="353" mass="39880">MSDIQSPTAVVPPALLFSPTPSQRSSMADFPTSRLPQYLFRVFSPASAGSTSATEILPHCMHKYKTTRQPRDVFATDPSAAAFMVERHLRWRRGHEHTCSLVSWTSSLLFALQYGFYKASKEKVDLSEVNLMVIDTAAFEPRQFIKDLDLLAAFEADDRVSEERRVELEGLWGLRTKKKALNKLFYFGEYISQGRMDVAGRCAVTDFGSMVQYGLFKVYPQLGDKSTWSSWANRVLALRREFFEDSDGPEQTDRLVPSRLIKIAKKCFGGVWALPVAIMFLALKPRARDDSAILSCFGKQFTLAQVEAWNEREITIVAERQPELEEFENLKHVIVNHIVDGGDILNALGNLAI</sequence>
<feature type="domain" description="DUF7587" evidence="1">
    <location>
        <begin position="35"/>
        <end position="160"/>
    </location>
</feature>
<name>A0A6A6W7G5_9PEZI</name>
<evidence type="ECO:0000259" key="1">
    <source>
        <dbReference type="Pfam" id="PF24494"/>
    </source>
</evidence>
<accession>A0A6A6W7G5</accession>
<dbReference type="RefSeq" id="XP_033600351.1">
    <property type="nucleotide sequence ID" value="XM_033743970.1"/>
</dbReference>
<protein>
    <recommendedName>
        <fullName evidence="1">DUF7587 domain-containing protein</fullName>
    </recommendedName>
</protein>